<proteinExistence type="predicted"/>
<accession>A0A1I6RFA5</accession>
<dbReference type="RefSeq" id="WP_019436203.1">
    <property type="nucleotide sequence ID" value="NZ_FPAB01000003.1"/>
</dbReference>
<dbReference type="Pfam" id="PF12688">
    <property type="entry name" value="TPR_5"/>
    <property type="match status" value="1"/>
</dbReference>
<evidence type="ECO:0000313" key="2">
    <source>
        <dbReference type="EMBL" id="SFS63326.1"/>
    </source>
</evidence>
<sequence length="170" mass="18350">MRSDDPYDGGWDERLAALWDAIDQLEPAVFRARMGALAAERPGEARALFELASAHDATDREEEAARYYQEAFAAGLSGDLRVQAVIQYASTLRNLGRAQEGADLLTAERAAAGAGGPLVDEISAFTALALLDLGRDREAALLALRALTPHLSRYRASVTGYLDVLEREGC</sequence>
<keyword evidence="3" id="KW-1185">Reference proteome</keyword>
<reference evidence="3" key="1">
    <citation type="submission" date="2016-10" db="EMBL/GenBank/DDBJ databases">
        <authorList>
            <person name="Varghese N."/>
            <person name="Submissions S."/>
        </authorList>
    </citation>
    <scope>NUCLEOTIDE SEQUENCE [LARGE SCALE GENOMIC DNA]</scope>
    <source>
        <strain evidence="3">CGMCC 4.7047</strain>
    </source>
</reference>
<dbReference type="Proteomes" id="UP000198873">
    <property type="component" value="Unassembled WGS sequence"/>
</dbReference>
<dbReference type="STRING" id="1176198.SAMN05444716_10338"/>
<dbReference type="InterPro" id="IPR041656">
    <property type="entry name" value="TPR_5"/>
</dbReference>
<evidence type="ECO:0000259" key="1">
    <source>
        <dbReference type="Pfam" id="PF12688"/>
    </source>
</evidence>
<organism evidence="2 3">
    <name type="scientific">Streptomyces harbinensis</name>
    <dbReference type="NCBI Taxonomy" id="1176198"/>
    <lineage>
        <taxon>Bacteria</taxon>
        <taxon>Bacillati</taxon>
        <taxon>Actinomycetota</taxon>
        <taxon>Actinomycetes</taxon>
        <taxon>Kitasatosporales</taxon>
        <taxon>Streptomycetaceae</taxon>
        <taxon>Streptomyces</taxon>
    </lineage>
</organism>
<dbReference type="AlphaFoldDB" id="A0A1I6RFA5"/>
<evidence type="ECO:0000313" key="3">
    <source>
        <dbReference type="Proteomes" id="UP000198873"/>
    </source>
</evidence>
<name>A0A1I6RFA5_9ACTN</name>
<feature type="domain" description="Tetratrico peptide repeat group 5" evidence="1">
    <location>
        <begin position="46"/>
        <end position="164"/>
    </location>
</feature>
<dbReference type="EMBL" id="FPAB01000003">
    <property type="protein sequence ID" value="SFS63326.1"/>
    <property type="molecule type" value="Genomic_DNA"/>
</dbReference>
<dbReference type="InterPro" id="IPR011990">
    <property type="entry name" value="TPR-like_helical_dom_sf"/>
</dbReference>
<protein>
    <submittedName>
        <fullName evidence="2">Tetratrico peptide repeat-containing protein</fullName>
    </submittedName>
</protein>
<dbReference type="Gene3D" id="1.25.40.10">
    <property type="entry name" value="Tetratricopeptide repeat domain"/>
    <property type="match status" value="1"/>
</dbReference>
<gene>
    <name evidence="2" type="ORF">SAMN05444716_10338</name>
</gene>